<feature type="transmembrane region" description="Helical" evidence="1">
    <location>
        <begin position="140"/>
        <end position="157"/>
    </location>
</feature>
<dbReference type="OrthoDB" id="2806188at2"/>
<feature type="transmembrane region" description="Helical" evidence="1">
    <location>
        <begin position="178"/>
        <end position="195"/>
    </location>
</feature>
<dbReference type="RefSeq" id="WP_121345667.1">
    <property type="nucleotide sequence ID" value="NZ_RBLG01000002.1"/>
</dbReference>
<name>A0A495PVN0_9FLAO</name>
<dbReference type="PANTHER" id="PTHR39430:SF1">
    <property type="entry name" value="PROTEASE"/>
    <property type="match status" value="1"/>
</dbReference>
<evidence type="ECO:0000313" key="4">
    <source>
        <dbReference type="Proteomes" id="UP000276282"/>
    </source>
</evidence>
<protein>
    <recommendedName>
        <fullName evidence="2">CAAX prenyl protease 2/Lysostaphin resistance protein A-like domain-containing protein</fullName>
    </recommendedName>
</protein>
<proteinExistence type="predicted"/>
<evidence type="ECO:0000313" key="3">
    <source>
        <dbReference type="EMBL" id="RKS53592.1"/>
    </source>
</evidence>
<dbReference type="GO" id="GO:0080120">
    <property type="term" value="P:CAAX-box protein maturation"/>
    <property type="evidence" value="ECO:0007669"/>
    <property type="project" value="UniProtKB-ARBA"/>
</dbReference>
<keyword evidence="1" id="KW-0812">Transmembrane</keyword>
<feature type="domain" description="CAAX prenyl protease 2/Lysostaphin resistance protein A-like" evidence="2">
    <location>
        <begin position="140"/>
        <end position="239"/>
    </location>
</feature>
<feature type="transmembrane region" description="Helical" evidence="1">
    <location>
        <begin position="201"/>
        <end position="221"/>
    </location>
</feature>
<organism evidence="3 4">
    <name type="scientific">Gillisia mitskevichiae</name>
    <dbReference type="NCBI Taxonomy" id="270921"/>
    <lineage>
        <taxon>Bacteria</taxon>
        <taxon>Pseudomonadati</taxon>
        <taxon>Bacteroidota</taxon>
        <taxon>Flavobacteriia</taxon>
        <taxon>Flavobacteriales</taxon>
        <taxon>Flavobacteriaceae</taxon>
        <taxon>Gillisia</taxon>
    </lineage>
</organism>
<feature type="transmembrane region" description="Helical" evidence="1">
    <location>
        <begin position="12"/>
        <end position="40"/>
    </location>
</feature>
<dbReference type="Pfam" id="PF02517">
    <property type="entry name" value="Rce1-like"/>
    <property type="match status" value="1"/>
</dbReference>
<feature type="transmembrane region" description="Helical" evidence="1">
    <location>
        <begin position="64"/>
        <end position="85"/>
    </location>
</feature>
<dbReference type="GO" id="GO:0004175">
    <property type="term" value="F:endopeptidase activity"/>
    <property type="evidence" value="ECO:0007669"/>
    <property type="project" value="UniProtKB-ARBA"/>
</dbReference>
<keyword evidence="1" id="KW-0472">Membrane</keyword>
<dbReference type="Proteomes" id="UP000276282">
    <property type="component" value="Unassembled WGS sequence"/>
</dbReference>
<feature type="transmembrane region" description="Helical" evidence="1">
    <location>
        <begin position="105"/>
        <end position="125"/>
    </location>
</feature>
<comment type="caution">
    <text evidence="3">The sequence shown here is derived from an EMBL/GenBank/DDBJ whole genome shotgun (WGS) entry which is preliminary data.</text>
</comment>
<accession>A0A495PVN0</accession>
<keyword evidence="4" id="KW-1185">Reference proteome</keyword>
<reference evidence="3 4" key="1">
    <citation type="submission" date="2018-10" db="EMBL/GenBank/DDBJ databases">
        <title>Genomic Encyclopedia of Archaeal and Bacterial Type Strains, Phase II (KMG-II): from individual species to whole genera.</title>
        <authorList>
            <person name="Goeker M."/>
        </authorList>
    </citation>
    <scope>NUCLEOTIDE SEQUENCE [LARGE SCALE GENOMIC DNA]</scope>
    <source>
        <strain evidence="3 4">DSM 19839</strain>
    </source>
</reference>
<evidence type="ECO:0000256" key="1">
    <source>
        <dbReference type="SAM" id="Phobius"/>
    </source>
</evidence>
<sequence length="316" mass="36016">MFIKQAFNYQHSFWRYLLGVSIIIFAVILGQIPLAIAMFMEGGMDIVGMEETEMLKVLDSNLNLFLLLLTFAVGLFALFFVVKYIHYQPIRTVTTSRKKIDWGRFFFGFGLVAIFSISVTAFDYFSNPQDYLVNFQPEPFFIMLVIAVIMIPLQTSFEEYLFRGYLMQGIGVLVKNKWFPLILTSVVFGGLHFFNPEVTKMGNIIMIYYIGTGFLLGIMTLMDEGLELALGFHAGNNLLTAVLVTADWTAFQTNSLLIDISDPTAGVDILIPIFVVYPLFLFIMAKKYGWKDWKEKLTGKVEDPIVDNYIQNTDNS</sequence>
<evidence type="ECO:0000259" key="2">
    <source>
        <dbReference type="Pfam" id="PF02517"/>
    </source>
</evidence>
<feature type="transmembrane region" description="Helical" evidence="1">
    <location>
        <begin position="228"/>
        <end position="246"/>
    </location>
</feature>
<dbReference type="AlphaFoldDB" id="A0A495PVN0"/>
<dbReference type="EMBL" id="RBLG01000002">
    <property type="protein sequence ID" value="RKS53592.1"/>
    <property type="molecule type" value="Genomic_DNA"/>
</dbReference>
<dbReference type="InterPro" id="IPR003675">
    <property type="entry name" value="Rce1/LyrA-like_dom"/>
</dbReference>
<feature type="transmembrane region" description="Helical" evidence="1">
    <location>
        <begin position="266"/>
        <end position="285"/>
    </location>
</feature>
<keyword evidence="1" id="KW-1133">Transmembrane helix</keyword>
<dbReference type="PANTHER" id="PTHR39430">
    <property type="entry name" value="MEMBRANE-ASSOCIATED PROTEASE-RELATED"/>
    <property type="match status" value="1"/>
</dbReference>
<gene>
    <name evidence="3" type="ORF">BC962_1845</name>
</gene>